<feature type="transmembrane region" description="Helical" evidence="7">
    <location>
        <begin position="324"/>
        <end position="345"/>
    </location>
</feature>
<feature type="compositionally biased region" description="Basic and acidic residues" evidence="6">
    <location>
        <begin position="257"/>
        <end position="270"/>
    </location>
</feature>
<feature type="compositionally biased region" description="Polar residues" evidence="6">
    <location>
        <begin position="302"/>
        <end position="312"/>
    </location>
</feature>
<keyword evidence="4" id="KW-0677">Repeat</keyword>
<dbReference type="AlphaFoldDB" id="A0A1I4IBN3"/>
<evidence type="ECO:0000256" key="5">
    <source>
        <dbReference type="ARBA" id="ARBA00023088"/>
    </source>
</evidence>
<dbReference type="OrthoDB" id="2339378at2"/>
<accession>A0A1I4IBN3</accession>
<evidence type="ECO:0000256" key="4">
    <source>
        <dbReference type="ARBA" id="ARBA00022737"/>
    </source>
</evidence>
<keyword evidence="5" id="KW-0572">Peptidoglycan-anchor</keyword>
<dbReference type="InterPro" id="IPR057034">
    <property type="entry name" value="FNG"/>
</dbReference>
<feature type="domain" description="FNG" evidence="10">
    <location>
        <begin position="50"/>
        <end position="187"/>
    </location>
</feature>
<gene>
    <name evidence="11" type="ORF">SAMN05216438_11510</name>
</gene>
<feature type="region of interest" description="Disordered" evidence="6">
    <location>
        <begin position="257"/>
        <end position="319"/>
    </location>
</feature>
<dbReference type="Pfam" id="PF00746">
    <property type="entry name" value="Gram_pos_anchor"/>
    <property type="match status" value="1"/>
</dbReference>
<dbReference type="NCBIfam" id="TIGR01167">
    <property type="entry name" value="LPXTG_anchor"/>
    <property type="match status" value="1"/>
</dbReference>
<evidence type="ECO:0000259" key="9">
    <source>
        <dbReference type="Pfam" id="PF06458"/>
    </source>
</evidence>
<evidence type="ECO:0000259" key="8">
    <source>
        <dbReference type="Pfam" id="PF00746"/>
    </source>
</evidence>
<keyword evidence="2" id="KW-0964">Secreted</keyword>
<dbReference type="EMBL" id="FOTJ01000015">
    <property type="protein sequence ID" value="SFL51808.1"/>
    <property type="molecule type" value="Genomic_DNA"/>
</dbReference>
<name>A0A1I4IBN3_9LACT</name>
<keyword evidence="7" id="KW-1133">Transmembrane helix</keyword>
<keyword evidence="7" id="KW-0812">Transmembrane</keyword>
<protein>
    <submittedName>
        <fullName evidence="11">LPXTG-motif cell wall anchor domain-containing protein</fullName>
    </submittedName>
</protein>
<evidence type="ECO:0000256" key="6">
    <source>
        <dbReference type="SAM" id="MobiDB-lite"/>
    </source>
</evidence>
<evidence type="ECO:0000313" key="12">
    <source>
        <dbReference type="Proteomes" id="UP000181969"/>
    </source>
</evidence>
<dbReference type="InterPro" id="IPR019931">
    <property type="entry name" value="LPXTG_anchor"/>
</dbReference>
<reference evidence="11 12" key="1">
    <citation type="submission" date="2016-10" db="EMBL/GenBank/DDBJ databases">
        <authorList>
            <person name="de Groot N.N."/>
        </authorList>
    </citation>
    <scope>NUCLEOTIDE SEQUENCE [LARGE SCALE GENOMIC DNA]</scope>
    <source>
        <strain evidence="11 12">M79</strain>
    </source>
</reference>
<organism evidence="11 12">
    <name type="scientific">Lactococcus garvieae</name>
    <dbReference type="NCBI Taxonomy" id="1363"/>
    <lineage>
        <taxon>Bacteria</taxon>
        <taxon>Bacillati</taxon>
        <taxon>Bacillota</taxon>
        <taxon>Bacilli</taxon>
        <taxon>Lactobacillales</taxon>
        <taxon>Streptococcaceae</taxon>
        <taxon>Lactococcus</taxon>
    </lineage>
</organism>
<dbReference type="Gene3D" id="3.10.20.320">
    <property type="entry name" value="Putative peptidoglycan bound protein (lpxtg motif)"/>
    <property type="match status" value="1"/>
</dbReference>
<feature type="domain" description="MucBP" evidence="9">
    <location>
        <begin position="193"/>
        <end position="255"/>
    </location>
</feature>
<evidence type="ECO:0000256" key="3">
    <source>
        <dbReference type="ARBA" id="ARBA00022729"/>
    </source>
</evidence>
<sequence>MVWKTNQKLILLLLLLLLNSIQVFPIYGDVLQSESTSIIKTDQFLATYNDISQGWININYESDIQPDVSKVFLQGQDILENQKGVLVQAANLGNSNFRAQKVIPMKKGHKYDLDLIYGQHYDSQGGGFIDFNGHKITATNDPTEQHYKETVIPSEDMNYVITASFTTVYPGNAYFKVAYDKSTGGITEYEPKNIIVNYIDCQNNVISPSQTLSGGFNETYSTEQKEIEGYTFKEVQGNPKGQFTDKVQTVTYVYTKDKVNPKPGDNKPSHENNTPKPGDNKPSHENNTLKPGDNKSSHENNVHISEISSSTREALPKTGDNERMTLMSIGTGIIILLGTLVISIFRIKKNI</sequence>
<dbReference type="RefSeq" id="WP_143069112.1">
    <property type="nucleotide sequence ID" value="NZ_FOTJ01000015.1"/>
</dbReference>
<evidence type="ECO:0000256" key="7">
    <source>
        <dbReference type="SAM" id="Phobius"/>
    </source>
</evidence>
<dbReference type="Proteomes" id="UP000181969">
    <property type="component" value="Unassembled WGS sequence"/>
</dbReference>
<proteinExistence type="predicted"/>
<dbReference type="Pfam" id="PF06458">
    <property type="entry name" value="MucBP"/>
    <property type="match status" value="1"/>
</dbReference>
<keyword evidence="3" id="KW-0732">Signal</keyword>
<evidence type="ECO:0000259" key="10">
    <source>
        <dbReference type="Pfam" id="PF24424"/>
    </source>
</evidence>
<evidence type="ECO:0000256" key="1">
    <source>
        <dbReference type="ARBA" id="ARBA00022512"/>
    </source>
</evidence>
<dbReference type="Pfam" id="PF24424">
    <property type="entry name" value="FNG"/>
    <property type="match status" value="1"/>
</dbReference>
<evidence type="ECO:0000256" key="2">
    <source>
        <dbReference type="ARBA" id="ARBA00022525"/>
    </source>
</evidence>
<feature type="compositionally biased region" description="Basic and acidic residues" evidence="6">
    <location>
        <begin position="292"/>
        <end position="301"/>
    </location>
</feature>
<keyword evidence="1" id="KW-0134">Cell wall</keyword>
<keyword evidence="7" id="KW-0472">Membrane</keyword>
<dbReference type="InterPro" id="IPR009459">
    <property type="entry name" value="MucBP_dom"/>
</dbReference>
<feature type="domain" description="Gram-positive cocci surface proteins LPxTG" evidence="8">
    <location>
        <begin position="309"/>
        <end position="349"/>
    </location>
</feature>
<evidence type="ECO:0000313" key="11">
    <source>
        <dbReference type="EMBL" id="SFL51808.1"/>
    </source>
</evidence>